<feature type="transmembrane region" description="Helical" evidence="1">
    <location>
        <begin position="241"/>
        <end position="274"/>
    </location>
</feature>
<name>A0AB38VYF0_9CORY</name>
<keyword evidence="1" id="KW-0812">Transmembrane</keyword>
<protein>
    <submittedName>
        <fullName evidence="2">Hypothetical membrane protein</fullName>
    </submittedName>
</protein>
<feature type="transmembrane region" description="Helical" evidence="1">
    <location>
        <begin position="73"/>
        <end position="98"/>
    </location>
</feature>
<accession>A0AB38VYF0</accession>
<feature type="transmembrane region" description="Helical" evidence="1">
    <location>
        <begin position="191"/>
        <end position="220"/>
    </location>
</feature>
<feature type="transmembrane region" description="Helical" evidence="1">
    <location>
        <begin position="110"/>
        <end position="134"/>
    </location>
</feature>
<dbReference type="EMBL" id="LR134377">
    <property type="protein sequence ID" value="VEH08665.1"/>
    <property type="molecule type" value="Genomic_DNA"/>
</dbReference>
<evidence type="ECO:0000313" key="2">
    <source>
        <dbReference type="EMBL" id="VEH08665.1"/>
    </source>
</evidence>
<feature type="transmembrane region" description="Helical" evidence="1">
    <location>
        <begin position="155"/>
        <end position="179"/>
    </location>
</feature>
<dbReference type="Proteomes" id="UP000271380">
    <property type="component" value="Chromosome"/>
</dbReference>
<keyword evidence="1" id="KW-0472">Membrane</keyword>
<dbReference type="AlphaFoldDB" id="A0AB38VYF0"/>
<organism evidence="2 3">
    <name type="scientific">Corynebacterium kutscheri</name>
    <dbReference type="NCBI Taxonomy" id="35755"/>
    <lineage>
        <taxon>Bacteria</taxon>
        <taxon>Bacillati</taxon>
        <taxon>Actinomycetota</taxon>
        <taxon>Actinomycetes</taxon>
        <taxon>Mycobacteriales</taxon>
        <taxon>Corynebacteriaceae</taxon>
        <taxon>Corynebacterium</taxon>
    </lineage>
</organism>
<keyword evidence="1" id="KW-1133">Transmembrane helix</keyword>
<dbReference type="RefSeq" id="WP_126316954.1">
    <property type="nucleotide sequence ID" value="NZ_LR134377.1"/>
</dbReference>
<evidence type="ECO:0000256" key="1">
    <source>
        <dbReference type="SAM" id="Phobius"/>
    </source>
</evidence>
<gene>
    <name evidence="2" type="ORF">NCTC949_01787</name>
</gene>
<evidence type="ECO:0000313" key="3">
    <source>
        <dbReference type="Proteomes" id="UP000271380"/>
    </source>
</evidence>
<proteinExistence type="predicted"/>
<sequence length="297" mass="32473">MTTPPNNPFDGYGNRDADKYAQSQPGYGYGMGYPKDSNDYEQASYSAIAATDGKLDIMLAIKYGIQATFKRPLLWIGGAALFMLVIASISAFTALISGDSFESSNSFAEVIFNIVLTIATFLINPFLYRAFLLAMDLKEINFTTVREGFSYKSSLLIQIISSLITGILLSLGFVFILISVVTGIDYGQPNWAMFILGCIVLLGITIIITPLISYWLYYVVDGQSGLVDVMKQAVEDGKRNFFQIIGFCILFNIGALLFILVTLTLGTVVALPVYLHAQTSVYRQISGRGHAVVGSSQ</sequence>
<reference evidence="2 3" key="1">
    <citation type="submission" date="2018-12" db="EMBL/GenBank/DDBJ databases">
        <authorList>
            <consortium name="Pathogen Informatics"/>
        </authorList>
    </citation>
    <scope>NUCLEOTIDE SEQUENCE [LARGE SCALE GENOMIC DNA]</scope>
    <source>
        <strain evidence="2 3">NCTC949</strain>
    </source>
</reference>